<reference evidence="1 2" key="1">
    <citation type="submission" date="2012-02" db="EMBL/GenBank/DDBJ databases">
        <title>Complete sequence of chromosome of Singulisphaera acidiphila DSM 18658.</title>
        <authorList>
            <consortium name="US DOE Joint Genome Institute (JGI-PGF)"/>
            <person name="Lucas S."/>
            <person name="Copeland A."/>
            <person name="Lapidus A."/>
            <person name="Glavina del Rio T."/>
            <person name="Dalin E."/>
            <person name="Tice H."/>
            <person name="Bruce D."/>
            <person name="Goodwin L."/>
            <person name="Pitluck S."/>
            <person name="Peters L."/>
            <person name="Ovchinnikova G."/>
            <person name="Chertkov O."/>
            <person name="Kyrpides N."/>
            <person name="Mavromatis K."/>
            <person name="Ivanova N."/>
            <person name="Brettin T."/>
            <person name="Detter J.C."/>
            <person name="Han C."/>
            <person name="Larimer F."/>
            <person name="Land M."/>
            <person name="Hauser L."/>
            <person name="Markowitz V."/>
            <person name="Cheng J.-F."/>
            <person name="Hugenholtz P."/>
            <person name="Woyke T."/>
            <person name="Wu D."/>
            <person name="Tindall B."/>
            <person name="Pomrenke H."/>
            <person name="Brambilla E."/>
            <person name="Klenk H.-P."/>
            <person name="Eisen J.A."/>
        </authorList>
    </citation>
    <scope>NUCLEOTIDE SEQUENCE [LARGE SCALE GENOMIC DNA]</scope>
    <source>
        <strain evidence="2">ATCC BAA-1392 / DSM 18658 / VKM B-2454 / MOB10</strain>
    </source>
</reference>
<dbReference type="KEGG" id="saci:Sinac_2131"/>
<keyword evidence="2" id="KW-1185">Reference proteome</keyword>
<dbReference type="RefSeq" id="WP_015245631.1">
    <property type="nucleotide sequence ID" value="NC_019892.1"/>
</dbReference>
<gene>
    <name evidence="1" type="ordered locus">Sinac_2131</name>
</gene>
<evidence type="ECO:0000313" key="1">
    <source>
        <dbReference type="EMBL" id="AGA26465.1"/>
    </source>
</evidence>
<dbReference type="HOGENOM" id="CLU_943008_0_0_0"/>
<accession>L0DC82</accession>
<sequence length="295" mass="32986">MSMIPEPPLTAFGSNEPRRWVRVPAVVDGHLAASQGMILYASQMVSPGDAIILGAGSCQEIPLPALTDRFASVTLNDWKESLLERVSISSEQTSKVHRLVADLTGVTVPFLERVAESLGVTDDPDRAIERIAELADAVTPQVFSTGRSYDLVVASCVLCQLHLEACNQTLSLFGSKFPEHLQRFRASTRWVQAMYDLARRMERAFVETLHGLVAPNGRIYLSETIQGCFVHPDPEGHWMTDGMYRMTHTLELSDYLDARFHIEEFGKWVWVMPPFQEQGPVGRIYKVQGLILSIK</sequence>
<name>L0DC82_SINAD</name>
<dbReference type="EMBL" id="CP003364">
    <property type="protein sequence ID" value="AGA26465.1"/>
    <property type="molecule type" value="Genomic_DNA"/>
</dbReference>
<proteinExistence type="predicted"/>
<dbReference type="Proteomes" id="UP000010798">
    <property type="component" value="Chromosome"/>
</dbReference>
<organism evidence="1 2">
    <name type="scientific">Singulisphaera acidiphila (strain ATCC BAA-1392 / DSM 18658 / VKM B-2454 / MOB10)</name>
    <dbReference type="NCBI Taxonomy" id="886293"/>
    <lineage>
        <taxon>Bacteria</taxon>
        <taxon>Pseudomonadati</taxon>
        <taxon>Planctomycetota</taxon>
        <taxon>Planctomycetia</taxon>
        <taxon>Isosphaerales</taxon>
        <taxon>Isosphaeraceae</taxon>
        <taxon>Singulisphaera</taxon>
    </lineage>
</organism>
<protein>
    <submittedName>
        <fullName evidence="1">Uncharacterized protein</fullName>
    </submittedName>
</protein>
<dbReference type="AlphaFoldDB" id="L0DC82"/>
<dbReference type="OrthoDB" id="5449792at2"/>
<evidence type="ECO:0000313" key="2">
    <source>
        <dbReference type="Proteomes" id="UP000010798"/>
    </source>
</evidence>